<dbReference type="GO" id="GO:0016616">
    <property type="term" value="F:oxidoreductase activity, acting on the CH-OH group of donors, NAD or NADP as acceptor"/>
    <property type="evidence" value="ECO:0007669"/>
    <property type="project" value="TreeGrafter"/>
</dbReference>
<reference evidence="2 3" key="1">
    <citation type="submission" date="2016-05" db="EMBL/GenBank/DDBJ databases">
        <title>Complete genome sequence of a phthalic acid esters degrading Mycobacterium sp. YC-RL4.</title>
        <authorList>
            <person name="Ren L."/>
            <person name="Fan S."/>
            <person name="Ruth N."/>
            <person name="Jia Y."/>
            <person name="Wang J."/>
            <person name="Qiao C."/>
        </authorList>
    </citation>
    <scope>NUCLEOTIDE SEQUENCE [LARGE SCALE GENOMIC DNA]</scope>
    <source>
        <strain evidence="2 3">YC-RL4</strain>
    </source>
</reference>
<dbReference type="Proteomes" id="UP000077143">
    <property type="component" value="Chromosome"/>
</dbReference>
<evidence type="ECO:0000313" key="3">
    <source>
        <dbReference type="Proteomes" id="UP000077143"/>
    </source>
</evidence>
<proteinExistence type="inferred from homology"/>
<evidence type="ECO:0000313" key="2">
    <source>
        <dbReference type="EMBL" id="ANE80486.1"/>
    </source>
</evidence>
<dbReference type="EMBL" id="CP015596">
    <property type="protein sequence ID" value="ANE80486.1"/>
    <property type="molecule type" value="Genomic_DNA"/>
</dbReference>
<dbReference type="InterPro" id="IPR036291">
    <property type="entry name" value="NAD(P)-bd_dom_sf"/>
</dbReference>
<dbReference type="PANTHER" id="PTHR42760">
    <property type="entry name" value="SHORT-CHAIN DEHYDROGENASES/REDUCTASES FAMILY MEMBER"/>
    <property type="match status" value="1"/>
</dbReference>
<dbReference type="SUPFAM" id="SSF51735">
    <property type="entry name" value="NAD(P)-binding Rossmann-fold domains"/>
    <property type="match status" value="1"/>
</dbReference>
<evidence type="ECO:0000256" key="1">
    <source>
        <dbReference type="ARBA" id="ARBA00006484"/>
    </source>
</evidence>
<dbReference type="RefSeq" id="WP_067996807.1">
    <property type="nucleotide sequence ID" value="NZ_CP015596.1"/>
</dbReference>
<dbReference type="GO" id="GO:0030497">
    <property type="term" value="P:fatty acid elongation"/>
    <property type="evidence" value="ECO:0007669"/>
    <property type="project" value="TreeGrafter"/>
</dbReference>
<dbReference type="AlphaFoldDB" id="A0A172UNB2"/>
<accession>A0A172UNB2</accession>
<dbReference type="Pfam" id="PF13561">
    <property type="entry name" value="adh_short_C2"/>
    <property type="match status" value="1"/>
</dbReference>
<comment type="similarity">
    <text evidence="1">Belongs to the short-chain dehydrogenases/reductases (SDR) family.</text>
</comment>
<dbReference type="STRING" id="1682113.A7U43_15265"/>
<dbReference type="InterPro" id="IPR002347">
    <property type="entry name" value="SDR_fam"/>
</dbReference>
<dbReference type="PANTHER" id="PTHR42760:SF40">
    <property type="entry name" value="3-OXOACYL-[ACYL-CARRIER-PROTEIN] REDUCTASE, CHLOROPLASTIC"/>
    <property type="match status" value="1"/>
</dbReference>
<dbReference type="KEGG" id="madi:A7U43_15265"/>
<keyword evidence="3" id="KW-1185">Reference proteome</keyword>
<organism evidence="2 3">
    <name type="scientific">Mycobacterium adipatum</name>
    <dbReference type="NCBI Taxonomy" id="1682113"/>
    <lineage>
        <taxon>Bacteria</taxon>
        <taxon>Bacillati</taxon>
        <taxon>Actinomycetota</taxon>
        <taxon>Actinomycetes</taxon>
        <taxon>Mycobacteriales</taxon>
        <taxon>Mycobacteriaceae</taxon>
        <taxon>Mycobacterium</taxon>
    </lineage>
</organism>
<dbReference type="OrthoDB" id="3210335at2"/>
<protein>
    <submittedName>
        <fullName evidence="2">Short-chain dehydrogenase</fullName>
    </submittedName>
</protein>
<gene>
    <name evidence="2" type="ORF">A7U43_15265</name>
</gene>
<name>A0A172UNB2_9MYCO</name>
<sequence>MELLVTGGDTELGRVIASGFRDAGNNVVIAGAQRAELEVAAKELDVDYVVFDNNDPASLEAARGAFPQHLDGIVNVPAPRWNAGDPRTHTLSERASAWRHALDTVVLSAVLTVSVLGDQLSSGGSIINVLPSNPADGSADAAIKAALSNWTSGQAAHFGIRGITINLVAAGRSAEPGYDGLSGSPASTADEITRLAMFLTTPAARHITGETLHVSQGALADFG</sequence>
<dbReference type="Gene3D" id="3.40.50.720">
    <property type="entry name" value="NAD(P)-binding Rossmann-like Domain"/>
    <property type="match status" value="1"/>
</dbReference>
<dbReference type="NCBIfam" id="NF004534">
    <property type="entry name" value="PRK05884.1"/>
    <property type="match status" value="1"/>
</dbReference>
<dbReference type="PRINTS" id="PR00081">
    <property type="entry name" value="GDHRDH"/>
</dbReference>